<dbReference type="InterPro" id="IPR001845">
    <property type="entry name" value="HTH_ArsR_DNA-bd_dom"/>
</dbReference>
<dbReference type="InterPro" id="IPR036390">
    <property type="entry name" value="WH_DNA-bd_sf"/>
</dbReference>
<dbReference type="EMBL" id="SMRT01000012">
    <property type="protein sequence ID" value="TDF94727.1"/>
    <property type="molecule type" value="Genomic_DNA"/>
</dbReference>
<dbReference type="GO" id="GO:0003700">
    <property type="term" value="F:DNA-binding transcription factor activity"/>
    <property type="evidence" value="ECO:0007669"/>
    <property type="project" value="InterPro"/>
</dbReference>
<name>A0A4R5KJT4_9BACL</name>
<dbReference type="Pfam" id="PF12840">
    <property type="entry name" value="HTH_20"/>
    <property type="match status" value="1"/>
</dbReference>
<accession>A0A4R5KJT4</accession>
<dbReference type="SUPFAM" id="SSF46785">
    <property type="entry name" value="Winged helix' DNA-binding domain"/>
    <property type="match status" value="1"/>
</dbReference>
<dbReference type="OrthoDB" id="5949858at2"/>
<sequence>MKKIDLLLHPIRMRIVQKLLLGKPMTIAQLAETLGDIPQATLYRHMRLLLEENHVEVVDTKKVSGTEERIFSVKKETLQIPEHEVETISQEDNVRHFSVFHTNLLQQATSYLMETPPQQYKQEGFAYWQTPLHLTDDEFQALVSSMNDCIEKAFQYEKTPERTTRIFAGMFVPQKQP</sequence>
<proteinExistence type="predicted"/>
<dbReference type="NCBIfam" id="NF005061">
    <property type="entry name" value="PRK06474.1"/>
    <property type="match status" value="1"/>
</dbReference>
<dbReference type="GO" id="GO:0003677">
    <property type="term" value="F:DNA binding"/>
    <property type="evidence" value="ECO:0007669"/>
    <property type="project" value="UniProtKB-KW"/>
</dbReference>
<evidence type="ECO:0000313" key="3">
    <source>
        <dbReference type="EMBL" id="TDF94727.1"/>
    </source>
</evidence>
<organism evidence="3 4">
    <name type="scientific">Paenibacillus piri</name>
    <dbReference type="NCBI Taxonomy" id="2547395"/>
    <lineage>
        <taxon>Bacteria</taxon>
        <taxon>Bacillati</taxon>
        <taxon>Bacillota</taxon>
        <taxon>Bacilli</taxon>
        <taxon>Bacillales</taxon>
        <taxon>Paenibacillaceae</taxon>
        <taxon>Paenibacillus</taxon>
    </lineage>
</organism>
<dbReference type="Gene3D" id="6.10.140.2180">
    <property type="match status" value="1"/>
</dbReference>
<dbReference type="CDD" id="cd00090">
    <property type="entry name" value="HTH_ARSR"/>
    <property type="match status" value="1"/>
</dbReference>
<evidence type="ECO:0000313" key="4">
    <source>
        <dbReference type="Proteomes" id="UP000295636"/>
    </source>
</evidence>
<protein>
    <submittedName>
        <fullName evidence="3">ArsR family transcriptional regulator</fullName>
    </submittedName>
</protein>
<keyword evidence="1" id="KW-0238">DNA-binding</keyword>
<dbReference type="RefSeq" id="WP_133232309.1">
    <property type="nucleotide sequence ID" value="NZ_SMRT01000012.1"/>
</dbReference>
<evidence type="ECO:0000256" key="1">
    <source>
        <dbReference type="ARBA" id="ARBA00023125"/>
    </source>
</evidence>
<dbReference type="InterPro" id="IPR036388">
    <property type="entry name" value="WH-like_DNA-bd_sf"/>
</dbReference>
<reference evidence="3 4" key="1">
    <citation type="submission" date="2019-03" db="EMBL/GenBank/DDBJ databases">
        <title>This is whole genome sequence of Paenibacillus sp MS74 strain.</title>
        <authorList>
            <person name="Trinh H.N."/>
        </authorList>
    </citation>
    <scope>NUCLEOTIDE SEQUENCE [LARGE SCALE GENOMIC DNA]</scope>
    <source>
        <strain evidence="3 4">MS74</strain>
    </source>
</reference>
<dbReference type="Gene3D" id="1.10.10.10">
    <property type="entry name" value="Winged helix-like DNA-binding domain superfamily/Winged helix DNA-binding domain"/>
    <property type="match status" value="1"/>
</dbReference>
<keyword evidence="4" id="KW-1185">Reference proteome</keyword>
<gene>
    <name evidence="3" type="ORF">E1757_22480</name>
</gene>
<feature type="domain" description="HTH arsR-type" evidence="2">
    <location>
        <begin position="2"/>
        <end position="93"/>
    </location>
</feature>
<dbReference type="InterPro" id="IPR011991">
    <property type="entry name" value="ArsR-like_HTH"/>
</dbReference>
<comment type="caution">
    <text evidence="3">The sequence shown here is derived from an EMBL/GenBank/DDBJ whole genome shotgun (WGS) entry which is preliminary data.</text>
</comment>
<dbReference type="Proteomes" id="UP000295636">
    <property type="component" value="Unassembled WGS sequence"/>
</dbReference>
<dbReference type="SMART" id="SM00418">
    <property type="entry name" value="HTH_ARSR"/>
    <property type="match status" value="1"/>
</dbReference>
<dbReference type="AlphaFoldDB" id="A0A4R5KJT4"/>
<evidence type="ECO:0000259" key="2">
    <source>
        <dbReference type="SMART" id="SM00418"/>
    </source>
</evidence>